<dbReference type="GO" id="GO:0005886">
    <property type="term" value="C:plasma membrane"/>
    <property type="evidence" value="ECO:0007669"/>
    <property type="project" value="UniProtKB-SubCell"/>
</dbReference>
<gene>
    <name evidence="9" type="ORF">SAMN05192566_0109</name>
</gene>
<feature type="transmembrane region" description="Helical" evidence="7">
    <location>
        <begin position="211"/>
        <end position="233"/>
    </location>
</feature>
<reference evidence="10" key="1">
    <citation type="submission" date="2016-10" db="EMBL/GenBank/DDBJ databases">
        <authorList>
            <person name="Varghese N."/>
            <person name="Submissions S."/>
        </authorList>
    </citation>
    <scope>NUCLEOTIDE SEQUENCE [LARGE SCALE GENOMIC DNA]</scope>
    <source>
        <strain evidence="10">CBMB127</strain>
    </source>
</reference>
<keyword evidence="3" id="KW-1003">Cell membrane</keyword>
<feature type="transmembrane region" description="Helical" evidence="7">
    <location>
        <begin position="9"/>
        <end position="30"/>
    </location>
</feature>
<feature type="transmembrane region" description="Helical" evidence="7">
    <location>
        <begin position="316"/>
        <end position="342"/>
    </location>
</feature>
<dbReference type="Gene3D" id="1.10.3720.10">
    <property type="entry name" value="MetI-like"/>
    <property type="match status" value="1"/>
</dbReference>
<evidence type="ECO:0000256" key="7">
    <source>
        <dbReference type="RuleBase" id="RU363032"/>
    </source>
</evidence>
<name>A0A1G8Z5R2_9PROT</name>
<evidence type="ECO:0000259" key="8">
    <source>
        <dbReference type="PROSITE" id="PS50928"/>
    </source>
</evidence>
<evidence type="ECO:0000256" key="3">
    <source>
        <dbReference type="ARBA" id="ARBA00022475"/>
    </source>
</evidence>
<dbReference type="Proteomes" id="UP000198629">
    <property type="component" value="Unassembled WGS sequence"/>
</dbReference>
<comment type="similarity">
    <text evidence="7">Belongs to the binding-protein-dependent transport system permease family.</text>
</comment>
<dbReference type="PANTHER" id="PTHR30465">
    <property type="entry name" value="INNER MEMBRANE ABC TRANSPORTER"/>
    <property type="match status" value="1"/>
</dbReference>
<dbReference type="STRING" id="492660.SAMN05192566_0109"/>
<feature type="transmembrane region" description="Helical" evidence="7">
    <location>
        <begin position="269"/>
        <end position="296"/>
    </location>
</feature>
<keyword evidence="4 7" id="KW-0812">Transmembrane</keyword>
<accession>A0A1G8Z5R2</accession>
<evidence type="ECO:0000313" key="9">
    <source>
        <dbReference type="EMBL" id="SDK10422.1"/>
    </source>
</evidence>
<dbReference type="AlphaFoldDB" id="A0A1G8Z5R2"/>
<dbReference type="GO" id="GO:0042884">
    <property type="term" value="P:microcin transport"/>
    <property type="evidence" value="ECO:0007669"/>
    <property type="project" value="TreeGrafter"/>
</dbReference>
<dbReference type="PROSITE" id="PS50928">
    <property type="entry name" value="ABC_TM1"/>
    <property type="match status" value="1"/>
</dbReference>
<dbReference type="CDD" id="cd06261">
    <property type="entry name" value="TM_PBP2"/>
    <property type="match status" value="1"/>
</dbReference>
<evidence type="ECO:0000256" key="5">
    <source>
        <dbReference type="ARBA" id="ARBA00022989"/>
    </source>
</evidence>
<keyword evidence="6 7" id="KW-0472">Membrane</keyword>
<proteinExistence type="inferred from homology"/>
<evidence type="ECO:0000256" key="2">
    <source>
        <dbReference type="ARBA" id="ARBA00022448"/>
    </source>
</evidence>
<dbReference type="OrthoDB" id="9803623at2"/>
<evidence type="ECO:0000256" key="6">
    <source>
        <dbReference type="ARBA" id="ARBA00023136"/>
    </source>
</evidence>
<feature type="transmembrane region" description="Helical" evidence="7">
    <location>
        <begin position="155"/>
        <end position="180"/>
    </location>
</feature>
<organism evidence="9 10">
    <name type="scientific">Methylophilus rhizosphaerae</name>
    <dbReference type="NCBI Taxonomy" id="492660"/>
    <lineage>
        <taxon>Bacteria</taxon>
        <taxon>Pseudomonadati</taxon>
        <taxon>Pseudomonadota</taxon>
        <taxon>Betaproteobacteria</taxon>
        <taxon>Nitrosomonadales</taxon>
        <taxon>Methylophilaceae</taxon>
        <taxon>Methylophilus</taxon>
    </lineage>
</organism>
<comment type="subcellular location">
    <subcellularLocation>
        <location evidence="1 7">Cell membrane</location>
        <topology evidence="1 7">Multi-pass membrane protein</topology>
    </subcellularLocation>
</comment>
<sequence>MWHYLLKRLLIMIPTLIGVMTLTFLVTQFVPGGPVDSAIAQLDAQDARSGTDGSSGSGGWSYSGRQGIDTQQVEQLTELYGFDKPILERYWQMIVQYARFDLGESYFRNQSVLSLIKDKLGVSIALGFWTFTLTYLIAVPLGVAKAVRAGTTFDFVTSLVVLVGYAIPGFVLGVLLIVLFGGGSFWDIFPLRGLTSDNWAELSPLAKVTDYLWHITLPVTASVVSTFAFKTLLTKNTFLEEIRRQYVLTARAKGLSERQVLWKHVFRNALLPLITGFPATFIMAFFTGSLLIETLFSLDGLGLLSFESINSRDYPVVLGTLYLFTLIGLLIKLLGDFAYVLVDPRIKFDAQES</sequence>
<keyword evidence="2 7" id="KW-0813">Transport</keyword>
<dbReference type="PANTHER" id="PTHR30465:SF66">
    <property type="entry name" value="INNER MEMBRANE ABC TRANSPORTER PERMEASE PROTEIN YEJB"/>
    <property type="match status" value="1"/>
</dbReference>
<dbReference type="NCBIfam" id="NF011712">
    <property type="entry name" value="PRK15133.1"/>
    <property type="match status" value="1"/>
</dbReference>
<dbReference type="InterPro" id="IPR000515">
    <property type="entry name" value="MetI-like"/>
</dbReference>
<dbReference type="InterPro" id="IPR035906">
    <property type="entry name" value="MetI-like_sf"/>
</dbReference>
<dbReference type="SUPFAM" id="SSF161098">
    <property type="entry name" value="MetI-like"/>
    <property type="match status" value="1"/>
</dbReference>
<protein>
    <submittedName>
        <fullName evidence="9">Peptide/nickel transport system permease protein/microcin C transport system permease protein</fullName>
    </submittedName>
</protein>
<dbReference type="GO" id="GO:0055085">
    <property type="term" value="P:transmembrane transport"/>
    <property type="evidence" value="ECO:0007669"/>
    <property type="project" value="InterPro"/>
</dbReference>
<evidence type="ECO:0000256" key="1">
    <source>
        <dbReference type="ARBA" id="ARBA00004651"/>
    </source>
</evidence>
<evidence type="ECO:0000256" key="4">
    <source>
        <dbReference type="ARBA" id="ARBA00022692"/>
    </source>
</evidence>
<dbReference type="Pfam" id="PF00528">
    <property type="entry name" value="BPD_transp_1"/>
    <property type="match status" value="1"/>
</dbReference>
<keyword evidence="5 7" id="KW-1133">Transmembrane helix</keyword>
<keyword evidence="10" id="KW-1185">Reference proteome</keyword>
<feature type="domain" description="ABC transmembrane type-1" evidence="8">
    <location>
        <begin position="120"/>
        <end position="335"/>
    </location>
</feature>
<feature type="transmembrane region" description="Helical" evidence="7">
    <location>
        <begin position="120"/>
        <end position="143"/>
    </location>
</feature>
<dbReference type="EMBL" id="FNFX01000001">
    <property type="protein sequence ID" value="SDK10422.1"/>
    <property type="molecule type" value="Genomic_DNA"/>
</dbReference>
<dbReference type="RefSeq" id="WP_091468176.1">
    <property type="nucleotide sequence ID" value="NZ_FNFX01000001.1"/>
</dbReference>
<evidence type="ECO:0000313" key="10">
    <source>
        <dbReference type="Proteomes" id="UP000198629"/>
    </source>
</evidence>